<protein>
    <submittedName>
        <fullName evidence="7">EamA family transporter</fullName>
    </submittedName>
</protein>
<reference evidence="7 8" key="1">
    <citation type="submission" date="2019-06" db="EMBL/GenBank/DDBJ databases">
        <title>Draft genome of Aliikangiella marina GYP-15.</title>
        <authorList>
            <person name="Wang G."/>
        </authorList>
    </citation>
    <scope>NUCLEOTIDE SEQUENCE [LARGE SCALE GENOMIC DNA]</scope>
    <source>
        <strain evidence="7 8">GYP-15</strain>
    </source>
</reference>
<evidence type="ECO:0000256" key="4">
    <source>
        <dbReference type="ARBA" id="ARBA00023136"/>
    </source>
</evidence>
<keyword evidence="4 5" id="KW-0472">Membrane</keyword>
<dbReference type="InterPro" id="IPR037185">
    <property type="entry name" value="EmrE-like"/>
</dbReference>
<sequence length="305" mass="33033">MTNLTSESNSNRTNQLLVTVSCLTALVAFAANSVLCRLALGNNEIDPSSFTLIRVVSGAVTLTLIVQLQGRNPDIQWRRMLTDFCWNTWVAPLMLFVYAVFFSFAYLQLDTATGALILFATVQLCMIGFQIVKGQRLSLLEWFGVLLSIAGFVWLMLPSASTPPLIGFMLMFVAGIGWAFYTLQGKKSKSPTSDTAENFLRGVPLCLPVMLFYFESLSFTSKGFWLAVASGALASGMGYTIWYFTVKRISITVAAISQLSVPVIAAVGGVFLVNETLSTAFVFAAGMIITGIGIVSLAPKSNKSS</sequence>
<dbReference type="Pfam" id="PF00892">
    <property type="entry name" value="EamA"/>
    <property type="match status" value="2"/>
</dbReference>
<gene>
    <name evidence="7" type="ORF">FLL45_04815</name>
</gene>
<feature type="domain" description="EamA" evidence="6">
    <location>
        <begin position="166"/>
        <end position="296"/>
    </location>
</feature>
<feature type="transmembrane region" description="Helical" evidence="5">
    <location>
        <begin position="49"/>
        <end position="68"/>
    </location>
</feature>
<dbReference type="AlphaFoldDB" id="A0A545TJ59"/>
<evidence type="ECO:0000259" key="6">
    <source>
        <dbReference type="Pfam" id="PF00892"/>
    </source>
</evidence>
<feature type="transmembrane region" description="Helical" evidence="5">
    <location>
        <begin position="279"/>
        <end position="298"/>
    </location>
</feature>
<keyword evidence="8" id="KW-1185">Reference proteome</keyword>
<feature type="domain" description="EamA" evidence="6">
    <location>
        <begin position="22"/>
        <end position="156"/>
    </location>
</feature>
<comment type="subcellular location">
    <subcellularLocation>
        <location evidence="1">Membrane</location>
        <topology evidence="1">Multi-pass membrane protein</topology>
    </subcellularLocation>
</comment>
<dbReference type="GO" id="GO:0016020">
    <property type="term" value="C:membrane"/>
    <property type="evidence" value="ECO:0007669"/>
    <property type="project" value="UniProtKB-SubCell"/>
</dbReference>
<keyword evidence="3 5" id="KW-1133">Transmembrane helix</keyword>
<proteinExistence type="predicted"/>
<dbReference type="Proteomes" id="UP000317839">
    <property type="component" value="Unassembled WGS sequence"/>
</dbReference>
<comment type="caution">
    <text evidence="7">The sequence shown here is derived from an EMBL/GenBank/DDBJ whole genome shotgun (WGS) entry which is preliminary data.</text>
</comment>
<evidence type="ECO:0000256" key="3">
    <source>
        <dbReference type="ARBA" id="ARBA00022989"/>
    </source>
</evidence>
<evidence type="ECO:0000256" key="1">
    <source>
        <dbReference type="ARBA" id="ARBA00004141"/>
    </source>
</evidence>
<evidence type="ECO:0000313" key="8">
    <source>
        <dbReference type="Proteomes" id="UP000317839"/>
    </source>
</evidence>
<feature type="transmembrane region" description="Helical" evidence="5">
    <location>
        <begin position="163"/>
        <end position="181"/>
    </location>
</feature>
<feature type="transmembrane region" description="Helical" evidence="5">
    <location>
        <begin position="202"/>
        <end position="219"/>
    </location>
</feature>
<organism evidence="7 8">
    <name type="scientific">Aliikangiella marina</name>
    <dbReference type="NCBI Taxonomy" id="1712262"/>
    <lineage>
        <taxon>Bacteria</taxon>
        <taxon>Pseudomonadati</taxon>
        <taxon>Pseudomonadota</taxon>
        <taxon>Gammaproteobacteria</taxon>
        <taxon>Oceanospirillales</taxon>
        <taxon>Pleioneaceae</taxon>
        <taxon>Aliikangiella</taxon>
    </lineage>
</organism>
<dbReference type="PANTHER" id="PTHR32322">
    <property type="entry name" value="INNER MEMBRANE TRANSPORTER"/>
    <property type="match status" value="1"/>
</dbReference>
<evidence type="ECO:0000256" key="5">
    <source>
        <dbReference type="SAM" id="Phobius"/>
    </source>
</evidence>
<name>A0A545TJ59_9GAMM</name>
<dbReference type="SUPFAM" id="SSF103481">
    <property type="entry name" value="Multidrug resistance efflux transporter EmrE"/>
    <property type="match status" value="2"/>
</dbReference>
<dbReference type="PANTHER" id="PTHR32322:SF9">
    <property type="entry name" value="AMINO-ACID METABOLITE EFFLUX PUMP-RELATED"/>
    <property type="match status" value="1"/>
</dbReference>
<keyword evidence="2 5" id="KW-0812">Transmembrane</keyword>
<dbReference type="InterPro" id="IPR000620">
    <property type="entry name" value="EamA_dom"/>
</dbReference>
<feature type="transmembrane region" description="Helical" evidence="5">
    <location>
        <begin position="89"/>
        <end position="107"/>
    </location>
</feature>
<dbReference type="OrthoDB" id="321830at2"/>
<feature type="transmembrane region" description="Helical" evidence="5">
    <location>
        <begin position="113"/>
        <end position="132"/>
    </location>
</feature>
<evidence type="ECO:0000313" key="7">
    <source>
        <dbReference type="EMBL" id="TQV77270.1"/>
    </source>
</evidence>
<dbReference type="InterPro" id="IPR050638">
    <property type="entry name" value="AA-Vitamin_Transporters"/>
</dbReference>
<dbReference type="RefSeq" id="WP_142940843.1">
    <property type="nucleotide sequence ID" value="NZ_VIKR01000001.1"/>
</dbReference>
<dbReference type="EMBL" id="VIKR01000001">
    <property type="protein sequence ID" value="TQV77270.1"/>
    <property type="molecule type" value="Genomic_DNA"/>
</dbReference>
<feature type="transmembrane region" description="Helical" evidence="5">
    <location>
        <begin position="139"/>
        <end position="157"/>
    </location>
</feature>
<feature type="transmembrane region" description="Helical" evidence="5">
    <location>
        <begin position="225"/>
        <end position="244"/>
    </location>
</feature>
<feature type="transmembrane region" description="Helical" evidence="5">
    <location>
        <begin position="251"/>
        <end position="273"/>
    </location>
</feature>
<accession>A0A545TJ59</accession>
<evidence type="ECO:0000256" key="2">
    <source>
        <dbReference type="ARBA" id="ARBA00022692"/>
    </source>
</evidence>